<evidence type="ECO:0000256" key="7">
    <source>
        <dbReference type="ARBA" id="ARBA00022679"/>
    </source>
</evidence>
<evidence type="ECO:0000256" key="4">
    <source>
        <dbReference type="ARBA" id="ARBA00009605"/>
    </source>
</evidence>
<keyword evidence="10 20" id="KW-0732">Signal</keyword>
<comment type="cofactor">
    <cofactor evidence="2">
        <name>Mg(2+)</name>
        <dbReference type="ChEBI" id="CHEBI:18420"/>
    </cofactor>
</comment>
<keyword evidence="11 18" id="KW-0547">Nucleotide-binding</keyword>
<evidence type="ECO:0000256" key="12">
    <source>
        <dbReference type="ARBA" id="ARBA00022777"/>
    </source>
</evidence>
<dbReference type="PROSITE" id="PS00107">
    <property type="entry name" value="PROTEIN_KINASE_ATP"/>
    <property type="match status" value="1"/>
</dbReference>
<dbReference type="EC" id="2.7.11.30" evidence="5"/>
<feature type="chain" id="PRO_5045315151" description="receptor protein serine/threonine kinase" evidence="20">
    <location>
        <begin position="38"/>
        <end position="554"/>
    </location>
</feature>
<name>A0ABN8LY64_9CNID</name>
<dbReference type="Pfam" id="PF07714">
    <property type="entry name" value="PK_Tyr_Ser-Thr"/>
    <property type="match status" value="1"/>
</dbReference>
<keyword evidence="8 19" id="KW-0812">Transmembrane</keyword>
<dbReference type="InterPro" id="IPR011009">
    <property type="entry name" value="Kinase-like_dom_sf"/>
</dbReference>
<evidence type="ECO:0000256" key="16">
    <source>
        <dbReference type="ARBA" id="ARBA00023136"/>
    </source>
</evidence>
<proteinExistence type="inferred from homology"/>
<dbReference type="InterPro" id="IPR000719">
    <property type="entry name" value="Prot_kinase_dom"/>
</dbReference>
<comment type="subcellular location">
    <subcellularLocation>
        <location evidence="3">Membrane</location>
        <topology evidence="3">Single-pass type I membrane protein</topology>
    </subcellularLocation>
</comment>
<feature type="signal peptide" evidence="20">
    <location>
        <begin position="1"/>
        <end position="37"/>
    </location>
</feature>
<evidence type="ECO:0000256" key="1">
    <source>
        <dbReference type="ARBA" id="ARBA00001936"/>
    </source>
</evidence>
<feature type="transmembrane region" description="Helical" evidence="19">
    <location>
        <begin position="145"/>
        <end position="168"/>
    </location>
</feature>
<evidence type="ECO:0000256" key="19">
    <source>
        <dbReference type="SAM" id="Phobius"/>
    </source>
</evidence>
<evidence type="ECO:0000256" key="3">
    <source>
        <dbReference type="ARBA" id="ARBA00004479"/>
    </source>
</evidence>
<evidence type="ECO:0000256" key="9">
    <source>
        <dbReference type="ARBA" id="ARBA00022723"/>
    </source>
</evidence>
<dbReference type="PANTHER" id="PTHR23255:SF71">
    <property type="entry name" value="RECEPTOR PROTEIN SERINE_THREONINE KINASE"/>
    <property type="match status" value="1"/>
</dbReference>
<evidence type="ECO:0000256" key="17">
    <source>
        <dbReference type="ARBA" id="ARBA00023170"/>
    </source>
</evidence>
<reference evidence="22 23" key="1">
    <citation type="submission" date="2022-05" db="EMBL/GenBank/DDBJ databases">
        <authorList>
            <consortium name="Genoscope - CEA"/>
            <person name="William W."/>
        </authorList>
    </citation>
    <scope>NUCLEOTIDE SEQUENCE [LARGE SCALE GENOMIC DNA]</scope>
</reference>
<feature type="binding site" evidence="18">
    <location>
        <position position="252"/>
    </location>
    <ligand>
        <name>ATP</name>
        <dbReference type="ChEBI" id="CHEBI:30616"/>
    </ligand>
</feature>
<evidence type="ECO:0000256" key="6">
    <source>
        <dbReference type="ARBA" id="ARBA00022527"/>
    </source>
</evidence>
<dbReference type="PANTHER" id="PTHR23255">
    <property type="entry name" value="TRANSFORMING GROWTH FACTOR-BETA RECEPTOR TYPE I AND II"/>
    <property type="match status" value="1"/>
</dbReference>
<evidence type="ECO:0000256" key="2">
    <source>
        <dbReference type="ARBA" id="ARBA00001946"/>
    </source>
</evidence>
<evidence type="ECO:0000256" key="20">
    <source>
        <dbReference type="SAM" id="SignalP"/>
    </source>
</evidence>
<evidence type="ECO:0000313" key="23">
    <source>
        <dbReference type="Proteomes" id="UP001159427"/>
    </source>
</evidence>
<dbReference type="InterPro" id="IPR045860">
    <property type="entry name" value="Snake_toxin-like_sf"/>
</dbReference>
<evidence type="ECO:0000256" key="11">
    <source>
        <dbReference type="ARBA" id="ARBA00022741"/>
    </source>
</evidence>
<keyword evidence="23" id="KW-1185">Reference proteome</keyword>
<keyword evidence="15 19" id="KW-1133">Transmembrane helix</keyword>
<dbReference type="InterPro" id="IPR017441">
    <property type="entry name" value="Protein_kinase_ATP_BS"/>
</dbReference>
<comment type="similarity">
    <text evidence="4">Belongs to the protein kinase superfamily. TKL Ser/Thr protein kinase family. TGFB receptor subfamily.</text>
</comment>
<keyword evidence="16 19" id="KW-0472">Membrane</keyword>
<evidence type="ECO:0000259" key="21">
    <source>
        <dbReference type="PROSITE" id="PS50011"/>
    </source>
</evidence>
<dbReference type="Proteomes" id="UP001159427">
    <property type="component" value="Unassembled WGS sequence"/>
</dbReference>
<protein>
    <recommendedName>
        <fullName evidence="5">receptor protein serine/threonine kinase</fullName>
        <ecNumber evidence="5">2.7.11.30</ecNumber>
    </recommendedName>
</protein>
<keyword evidence="6" id="KW-0723">Serine/threonine-protein kinase</keyword>
<comment type="cofactor">
    <cofactor evidence="1">
        <name>Mn(2+)</name>
        <dbReference type="ChEBI" id="CHEBI:29035"/>
    </cofactor>
</comment>
<dbReference type="PROSITE" id="PS00108">
    <property type="entry name" value="PROTEIN_KINASE_ST"/>
    <property type="match status" value="1"/>
</dbReference>
<keyword evidence="14" id="KW-0460">Magnesium</keyword>
<evidence type="ECO:0000256" key="13">
    <source>
        <dbReference type="ARBA" id="ARBA00022840"/>
    </source>
</evidence>
<dbReference type="SMART" id="SM00220">
    <property type="entry name" value="S_TKc"/>
    <property type="match status" value="1"/>
</dbReference>
<keyword evidence="13 18" id="KW-0067">ATP-binding</keyword>
<dbReference type="InterPro" id="IPR008271">
    <property type="entry name" value="Ser/Thr_kinase_AS"/>
</dbReference>
<evidence type="ECO:0000256" key="18">
    <source>
        <dbReference type="PROSITE-ProRule" id="PRU10141"/>
    </source>
</evidence>
<dbReference type="SUPFAM" id="SSF56112">
    <property type="entry name" value="Protein kinase-like (PK-like)"/>
    <property type="match status" value="1"/>
</dbReference>
<evidence type="ECO:0000256" key="8">
    <source>
        <dbReference type="ARBA" id="ARBA00022692"/>
    </source>
</evidence>
<dbReference type="Gene3D" id="2.10.60.10">
    <property type="entry name" value="CD59"/>
    <property type="match status" value="1"/>
</dbReference>
<dbReference type="Gene3D" id="1.10.510.10">
    <property type="entry name" value="Transferase(Phosphotransferase) domain 1"/>
    <property type="match status" value="1"/>
</dbReference>
<keyword evidence="17" id="KW-0675">Receptor</keyword>
<keyword evidence="7" id="KW-0808">Transferase</keyword>
<dbReference type="InterPro" id="IPR000333">
    <property type="entry name" value="TGFB_receptor"/>
</dbReference>
<dbReference type="CDD" id="cd23535">
    <property type="entry name" value="TFP_LU_ECD_ALK2"/>
    <property type="match status" value="1"/>
</dbReference>
<dbReference type="EMBL" id="CALNXI010000211">
    <property type="protein sequence ID" value="CAH3022254.1"/>
    <property type="molecule type" value="Genomic_DNA"/>
</dbReference>
<comment type="caution">
    <text evidence="22">The sequence shown here is derived from an EMBL/GenBank/DDBJ whole genome shotgun (WGS) entry which is preliminary data.</text>
</comment>
<sequence length="554" mass="62843">MNQTTGKEGRRGDKMFTSKTAALLVTFLFEVATSISGQTNVTETPVPTPLSMECVCSITCSDSQGRCKAGFGCFSSLKPDGKNGYLVEKGCIKNEVHHKMICGKSIIVCCEVNLCNWNITPPFPTEKPTNSSLRRYTNQAQSLEFILLSIFSPVAVLIVLILIFYLAYKHLQKRQLNRHQYPHLRYTHPSGTGHRRGPHSALRCWSCRKKSDFQPFAQRTAAQDLDLIAVIGEGRYGKVWRGLWHGDDVAVKLFYPSQVDLFNNEVNVTNVVGNHQNILRLQHSHSAFLWHNETHSCIVLEYHASGSLYDFLSRRTVNVQEMCSLAFSAARGLSHLHGEIYQKEETFSIAHRDIKSKNILVKSNLTCAIGDLGLAVVDKWKDKIDLKDKRKGTLRYMAPELLDDTVIKSFESYKRADVYAFGLVLWEIVRRTFTEGKILEQYAVPFHDMVPGEPTLQDMKKVVVEQQKRPFVPNRWSENSVLESMVKLMKDCWKQNAPARLSSLRVKKNLSKLMELVKPAPTNTALSDEFAFISDVNIHIPESYSENHENTVIT</sequence>
<organism evidence="22 23">
    <name type="scientific">Porites evermanni</name>
    <dbReference type="NCBI Taxonomy" id="104178"/>
    <lineage>
        <taxon>Eukaryota</taxon>
        <taxon>Metazoa</taxon>
        <taxon>Cnidaria</taxon>
        <taxon>Anthozoa</taxon>
        <taxon>Hexacorallia</taxon>
        <taxon>Scleractinia</taxon>
        <taxon>Fungiina</taxon>
        <taxon>Poritidae</taxon>
        <taxon>Porites</taxon>
    </lineage>
</organism>
<gene>
    <name evidence="22" type="ORF">PEVE_00014673</name>
</gene>
<evidence type="ECO:0000313" key="22">
    <source>
        <dbReference type="EMBL" id="CAH3022254.1"/>
    </source>
</evidence>
<dbReference type="PROSITE" id="PS50011">
    <property type="entry name" value="PROTEIN_KINASE_DOM"/>
    <property type="match status" value="1"/>
</dbReference>
<dbReference type="SUPFAM" id="SSF57302">
    <property type="entry name" value="Snake toxin-like"/>
    <property type="match status" value="1"/>
</dbReference>
<keyword evidence="9" id="KW-0479">Metal-binding</keyword>
<accession>A0ABN8LY64</accession>
<feature type="domain" description="Protein kinase" evidence="21">
    <location>
        <begin position="225"/>
        <end position="514"/>
    </location>
</feature>
<dbReference type="InterPro" id="IPR001245">
    <property type="entry name" value="Ser-Thr/Tyr_kinase_cat_dom"/>
</dbReference>
<keyword evidence="12" id="KW-0418">Kinase</keyword>
<evidence type="ECO:0000256" key="10">
    <source>
        <dbReference type="ARBA" id="ARBA00022729"/>
    </source>
</evidence>
<dbReference type="Gene3D" id="3.30.200.20">
    <property type="entry name" value="Phosphorylase Kinase, domain 1"/>
    <property type="match status" value="1"/>
</dbReference>
<evidence type="ECO:0000256" key="5">
    <source>
        <dbReference type="ARBA" id="ARBA00012401"/>
    </source>
</evidence>
<evidence type="ECO:0000256" key="14">
    <source>
        <dbReference type="ARBA" id="ARBA00022842"/>
    </source>
</evidence>
<evidence type="ECO:0000256" key="15">
    <source>
        <dbReference type="ARBA" id="ARBA00022989"/>
    </source>
</evidence>